<reference evidence="3" key="1">
    <citation type="submission" date="2011-08" db="EMBL/GenBank/DDBJ databases">
        <authorList>
            <person name="Rombauts S."/>
        </authorList>
    </citation>
    <scope>NUCLEOTIDE SEQUENCE</scope>
    <source>
        <strain evidence="3">London</strain>
    </source>
</reference>
<evidence type="ECO:0000256" key="1">
    <source>
        <dbReference type="SAM" id="SignalP"/>
    </source>
</evidence>
<name>T1K0Z5_TETUR</name>
<feature type="chain" id="PRO_5004580193" evidence="1">
    <location>
        <begin position="23"/>
        <end position="40"/>
    </location>
</feature>
<feature type="signal peptide" evidence="1">
    <location>
        <begin position="1"/>
        <end position="22"/>
    </location>
</feature>
<proteinExistence type="predicted"/>
<protein>
    <submittedName>
        <fullName evidence="2">Uncharacterized protein</fullName>
    </submittedName>
</protein>
<accession>T1K0Z5</accession>
<reference evidence="2" key="2">
    <citation type="submission" date="2015-06" db="UniProtKB">
        <authorList>
            <consortium name="EnsemblMetazoa"/>
        </authorList>
    </citation>
    <scope>IDENTIFICATION</scope>
</reference>
<evidence type="ECO:0000313" key="3">
    <source>
        <dbReference type="Proteomes" id="UP000015104"/>
    </source>
</evidence>
<keyword evidence="3" id="KW-1185">Reference proteome</keyword>
<organism evidence="2 3">
    <name type="scientific">Tetranychus urticae</name>
    <name type="common">Two-spotted spider mite</name>
    <dbReference type="NCBI Taxonomy" id="32264"/>
    <lineage>
        <taxon>Eukaryota</taxon>
        <taxon>Metazoa</taxon>
        <taxon>Ecdysozoa</taxon>
        <taxon>Arthropoda</taxon>
        <taxon>Chelicerata</taxon>
        <taxon>Arachnida</taxon>
        <taxon>Acari</taxon>
        <taxon>Acariformes</taxon>
        <taxon>Trombidiformes</taxon>
        <taxon>Prostigmata</taxon>
        <taxon>Eleutherengona</taxon>
        <taxon>Raphignathae</taxon>
        <taxon>Tetranychoidea</taxon>
        <taxon>Tetranychidae</taxon>
        <taxon>Tetranychus</taxon>
    </lineage>
</organism>
<sequence>MESQTLIFYVVAFASAIAAVMAEPNPEPEPVIDLVQSILG</sequence>
<dbReference type="AlphaFoldDB" id="T1K0Z5"/>
<dbReference type="EnsemblMetazoa" id="tetur03g09640.1">
    <property type="protein sequence ID" value="tetur03g09640.1"/>
    <property type="gene ID" value="tetur03g09640"/>
</dbReference>
<dbReference type="Proteomes" id="UP000015104">
    <property type="component" value="Unassembled WGS sequence"/>
</dbReference>
<evidence type="ECO:0000313" key="2">
    <source>
        <dbReference type="EnsemblMetazoa" id="tetur03g09640.1"/>
    </source>
</evidence>
<dbReference type="EMBL" id="CAEY01001145">
    <property type="status" value="NOT_ANNOTATED_CDS"/>
    <property type="molecule type" value="Genomic_DNA"/>
</dbReference>
<keyword evidence="1" id="KW-0732">Signal</keyword>
<dbReference type="HOGENOM" id="CLU_219521_0_0_1"/>